<evidence type="ECO:0000256" key="5">
    <source>
        <dbReference type="HAMAP-Rule" id="MF_02033"/>
    </source>
</evidence>
<reference evidence="9 10" key="1">
    <citation type="submission" date="2016-10" db="EMBL/GenBank/DDBJ databases">
        <authorList>
            <person name="de Groot N.N."/>
        </authorList>
    </citation>
    <scope>NUCLEOTIDE SEQUENCE [LARGE SCALE GENOMIC DNA]</scope>
    <source>
        <strain evidence="9 10">CGMCC 1.6133</strain>
    </source>
</reference>
<dbReference type="NCBIfam" id="NF007009">
    <property type="entry name" value="PRK09472.1"/>
    <property type="match status" value="1"/>
</dbReference>
<protein>
    <recommendedName>
        <fullName evidence="5 6">Cell division protein FtsA</fullName>
    </recommendedName>
</protein>
<comment type="similarity">
    <text evidence="5 6">Belongs to the FtsA/MreB family.</text>
</comment>
<dbReference type="FunFam" id="3.30.420.40:FF:000035">
    <property type="entry name" value="Cell division protein FtsA"/>
    <property type="match status" value="1"/>
</dbReference>
<evidence type="ECO:0000256" key="6">
    <source>
        <dbReference type="PIRNR" id="PIRNR003101"/>
    </source>
</evidence>
<keyword evidence="1 5" id="KW-1003">Cell membrane</keyword>
<dbReference type="STRING" id="376427.SAMN04487954_10937"/>
<dbReference type="PANTHER" id="PTHR32432:SF4">
    <property type="entry name" value="CELL DIVISION PROTEIN FTSA"/>
    <property type="match status" value="1"/>
</dbReference>
<feature type="region of interest" description="Disordered" evidence="7">
    <location>
        <begin position="388"/>
        <end position="408"/>
    </location>
</feature>
<dbReference type="PIRSF" id="PIRSF003101">
    <property type="entry name" value="FtsA"/>
    <property type="match status" value="1"/>
</dbReference>
<dbReference type="Gene3D" id="3.30.420.40">
    <property type="match status" value="2"/>
</dbReference>
<evidence type="ECO:0000313" key="10">
    <source>
        <dbReference type="Proteomes" id="UP000198525"/>
    </source>
</evidence>
<dbReference type="Gene3D" id="3.30.1490.110">
    <property type="match status" value="1"/>
</dbReference>
<dbReference type="RefSeq" id="WP_089686343.1">
    <property type="nucleotide sequence ID" value="NZ_FNES01000009.1"/>
</dbReference>
<dbReference type="FunFam" id="3.30.1490.110:FF:000001">
    <property type="entry name" value="Cell division protein FtsA"/>
    <property type="match status" value="1"/>
</dbReference>
<proteinExistence type="inferred from homology"/>
<sequence>MAVTSNASNMVVGLDIGTSKVVAIVGQPTDDGGIEIAGIGSHPSRGMKKGVVINIESTVQSIQRAVEEAELMAGCDIHSVYVGVAGSHISSMNSDGVVAIKDREVTPSDIERVIDSARARAISEGQRVLHVLPQEFSIDTQGGIREPLGMSGVRLEARVHLVTAALNAVQNIDKCVRRCGLEVDAVILEQLASSMSVLTEDERELGVCMVDIGGGTTDIAVFTEGAIRHTAVIPIAGDQVTNDIAMALRTPTQYAEEIKVKYACALTQLAASDEMIKVPSVGDRPARDLSRQALAEVVEPRYEELFTLIRDELRRSGFEDLVAAGVVLTGGTSRMEGVVELAEEIFHMPVRIASPHNVRGLADVVRNPIYSTGVGLLHYALQQEGRHGAGRQGRVVTAQPRREDVSRRGTKEGIPALAKIKGWLKGNF</sequence>
<dbReference type="InterPro" id="IPR003494">
    <property type="entry name" value="SHS2_FtsA"/>
</dbReference>
<dbReference type="Pfam" id="PF02491">
    <property type="entry name" value="SHS2_FTSA"/>
    <property type="match status" value="1"/>
</dbReference>
<dbReference type="HAMAP" id="MF_02033">
    <property type="entry name" value="FtsA"/>
    <property type="match status" value="1"/>
</dbReference>
<feature type="domain" description="SHS2" evidence="8">
    <location>
        <begin position="11"/>
        <end position="197"/>
    </location>
</feature>
<keyword evidence="3 5" id="KW-0472">Membrane</keyword>
<dbReference type="FunFam" id="3.30.420.40:FF:000032">
    <property type="entry name" value="Cell division protein FtsA"/>
    <property type="match status" value="1"/>
</dbReference>
<comment type="function">
    <text evidence="5 6">Cell division protein that is involved in the assembly of the Z ring. May serve as a membrane anchor for the Z ring.</text>
</comment>
<evidence type="ECO:0000259" key="8">
    <source>
        <dbReference type="SMART" id="SM00842"/>
    </source>
</evidence>
<dbReference type="Proteomes" id="UP000198525">
    <property type="component" value="Unassembled WGS sequence"/>
</dbReference>
<comment type="subcellular location">
    <subcellularLocation>
        <location evidence="5">Cell membrane</location>
        <topology evidence="5">Peripheral membrane protein</topology>
        <orientation evidence="5">Cytoplasmic side</orientation>
    </subcellularLocation>
    <text evidence="5">Localizes to the Z ring in an FtsZ-dependent manner. Targeted to the membrane through a conserved C-terminal amphipathic helix.</text>
</comment>
<keyword evidence="4 5" id="KW-0131">Cell cycle</keyword>
<dbReference type="PANTHER" id="PTHR32432">
    <property type="entry name" value="CELL DIVISION PROTEIN FTSA-RELATED"/>
    <property type="match status" value="1"/>
</dbReference>
<name>A0A1G8XH73_9GAMM</name>
<keyword evidence="2 5" id="KW-0132">Cell division</keyword>
<dbReference type="GO" id="GO:0009898">
    <property type="term" value="C:cytoplasmic side of plasma membrane"/>
    <property type="evidence" value="ECO:0007669"/>
    <property type="project" value="UniProtKB-UniRule"/>
</dbReference>
<dbReference type="Pfam" id="PF14450">
    <property type="entry name" value="FtsA"/>
    <property type="match status" value="2"/>
</dbReference>
<dbReference type="SMART" id="SM00842">
    <property type="entry name" value="FtsA"/>
    <property type="match status" value="1"/>
</dbReference>
<accession>A0A1G8XH73</accession>
<evidence type="ECO:0000256" key="3">
    <source>
        <dbReference type="ARBA" id="ARBA00023136"/>
    </source>
</evidence>
<keyword evidence="10" id="KW-1185">Reference proteome</keyword>
<dbReference type="NCBIfam" id="TIGR01174">
    <property type="entry name" value="ftsA"/>
    <property type="match status" value="1"/>
</dbReference>
<dbReference type="AlphaFoldDB" id="A0A1G8XH73"/>
<evidence type="ECO:0000256" key="4">
    <source>
        <dbReference type="ARBA" id="ARBA00023306"/>
    </source>
</evidence>
<organism evidence="9 10">
    <name type="scientific">Billgrantia gudaonensis</name>
    <dbReference type="NCBI Taxonomy" id="376427"/>
    <lineage>
        <taxon>Bacteria</taxon>
        <taxon>Pseudomonadati</taxon>
        <taxon>Pseudomonadota</taxon>
        <taxon>Gammaproteobacteria</taxon>
        <taxon>Oceanospirillales</taxon>
        <taxon>Halomonadaceae</taxon>
        <taxon>Billgrantia</taxon>
    </lineage>
</organism>
<dbReference type="InterPro" id="IPR043129">
    <property type="entry name" value="ATPase_NBD"/>
</dbReference>
<evidence type="ECO:0000256" key="2">
    <source>
        <dbReference type="ARBA" id="ARBA00022618"/>
    </source>
</evidence>
<evidence type="ECO:0000313" key="9">
    <source>
        <dbReference type="EMBL" id="SDJ89813.1"/>
    </source>
</evidence>
<evidence type="ECO:0000256" key="1">
    <source>
        <dbReference type="ARBA" id="ARBA00022475"/>
    </source>
</evidence>
<dbReference type="InterPro" id="IPR050696">
    <property type="entry name" value="FtsA/MreB"/>
</dbReference>
<evidence type="ECO:0000256" key="7">
    <source>
        <dbReference type="SAM" id="MobiDB-lite"/>
    </source>
</evidence>
<gene>
    <name evidence="5" type="primary">ftsA</name>
    <name evidence="9" type="ORF">SAMN04487954_10937</name>
</gene>
<dbReference type="OrthoDB" id="9810567at2"/>
<dbReference type="GO" id="GO:0032153">
    <property type="term" value="C:cell division site"/>
    <property type="evidence" value="ECO:0007669"/>
    <property type="project" value="UniProtKB-UniRule"/>
</dbReference>
<dbReference type="InterPro" id="IPR020823">
    <property type="entry name" value="Cell_div_FtsA"/>
</dbReference>
<dbReference type="EMBL" id="FNES01000009">
    <property type="protein sequence ID" value="SDJ89813.1"/>
    <property type="molecule type" value="Genomic_DNA"/>
</dbReference>
<comment type="subunit">
    <text evidence="5">Self-interacts. Interacts with FtsZ.</text>
</comment>
<dbReference type="CDD" id="cd24048">
    <property type="entry name" value="ASKHA_NBD_FtsA"/>
    <property type="match status" value="1"/>
</dbReference>
<dbReference type="SUPFAM" id="SSF53067">
    <property type="entry name" value="Actin-like ATPase domain"/>
    <property type="match status" value="2"/>
</dbReference>
<dbReference type="GO" id="GO:0043093">
    <property type="term" value="P:FtsZ-dependent cytokinesis"/>
    <property type="evidence" value="ECO:0007669"/>
    <property type="project" value="UniProtKB-UniRule"/>
</dbReference>